<name>A0ABS5NJH5_TSUPA</name>
<keyword evidence="1" id="KW-0472">Membrane</keyword>
<reference evidence="3 4" key="1">
    <citation type="submission" date="2021-04" db="EMBL/GenBank/DDBJ databases">
        <title>Whole genome sequence analysis of a thiophenic sulfur metabolizing bacteria.</title>
        <authorList>
            <person name="Akhtar N."/>
            <person name="Akram J."/>
            <person name="Aslam A."/>
        </authorList>
    </citation>
    <scope>NUCLEOTIDE SEQUENCE [LARGE SCALE GENOMIC DNA]</scope>
    <source>
        <strain evidence="3 4">3OW</strain>
    </source>
</reference>
<keyword evidence="4" id="KW-1185">Reference proteome</keyword>
<feature type="transmembrane region" description="Helical" evidence="1">
    <location>
        <begin position="251"/>
        <end position="275"/>
    </location>
</feature>
<evidence type="ECO:0000313" key="4">
    <source>
        <dbReference type="Proteomes" id="UP000676853"/>
    </source>
</evidence>
<keyword evidence="1" id="KW-0812">Transmembrane</keyword>
<feature type="transmembrane region" description="Helical" evidence="1">
    <location>
        <begin position="287"/>
        <end position="304"/>
    </location>
</feature>
<gene>
    <name evidence="3" type="ORF">KFZ73_24840</name>
</gene>
<evidence type="ECO:0000256" key="1">
    <source>
        <dbReference type="SAM" id="Phobius"/>
    </source>
</evidence>
<dbReference type="EC" id="2.4.-.-" evidence="3"/>
<dbReference type="RefSeq" id="WP_212555464.1">
    <property type="nucleotide sequence ID" value="NZ_JAGXOE010000186.1"/>
</dbReference>
<dbReference type="EMBL" id="JAGXOE010000186">
    <property type="protein sequence ID" value="MBS4104443.1"/>
    <property type="molecule type" value="Genomic_DNA"/>
</dbReference>
<comment type="caution">
    <text evidence="3">The sequence shown here is derived from an EMBL/GenBank/DDBJ whole genome shotgun (WGS) entry which is preliminary data.</text>
</comment>
<feature type="transmembrane region" description="Helical" evidence="1">
    <location>
        <begin position="20"/>
        <end position="39"/>
    </location>
</feature>
<keyword evidence="1" id="KW-1133">Transmembrane helix</keyword>
<feature type="domain" description="Glycosyltransferase RgtA/B/C/D-like" evidence="2">
    <location>
        <begin position="66"/>
        <end position="229"/>
    </location>
</feature>
<accession>A0ABS5NJH5</accession>
<feature type="transmembrane region" description="Helical" evidence="1">
    <location>
        <begin position="169"/>
        <end position="199"/>
    </location>
</feature>
<keyword evidence="3" id="KW-0328">Glycosyltransferase</keyword>
<feature type="transmembrane region" description="Helical" evidence="1">
    <location>
        <begin position="310"/>
        <end position="331"/>
    </location>
</feature>
<dbReference type="InterPro" id="IPR038731">
    <property type="entry name" value="RgtA/B/C-like"/>
</dbReference>
<dbReference type="GO" id="GO:0016757">
    <property type="term" value="F:glycosyltransferase activity"/>
    <property type="evidence" value="ECO:0007669"/>
    <property type="project" value="UniProtKB-KW"/>
</dbReference>
<dbReference type="Proteomes" id="UP000676853">
    <property type="component" value="Unassembled WGS sequence"/>
</dbReference>
<feature type="transmembrane region" description="Helical" evidence="1">
    <location>
        <begin position="211"/>
        <end position="231"/>
    </location>
</feature>
<sequence length="496" mass="51894">MANTSSNAVGSPAAVVPAWARGPVLAVLAGYAVLFGLTVGRGATTPFNEPYFAAAGTYHPAVTYADQPIGLPLLARIAGVIAPDSLLALRLPAVLLTLAGVLVASLLARELGGGRAAQVLAAVMYGALGVSPGWTELETTSFDPQLWVGIVYLLVLWINRPEWRQRDVLLFGAGLLTALALQVKYLVPVLWVGLVIGLVTLGPRRILTRPALWAGGAVALASTIPALLWQARHGWPQAAMTDYLGAQADVAPLGMVTGSLLAVGPLGVALLPLGIYGLVALRELRPFRFLVAALVIAAAAVVVGKGRPDYVAGLAVVAAIAGLVTAERLAAGLRNRRADVARRSLFGVTAVLRAALPLALGLQRFTEPVGPVRPPFVDAVAQVASQNPGAPLVVETYEAAGKLEYFGPAVGIAPGRVYSPHLGYWYFGPPRDTATVLYLGRSSAVPDAVRTTFGTVERIADVPGDDTVGDTTLWRLTGALRPWSAVWPDLNELARK</sequence>
<keyword evidence="3" id="KW-0808">Transferase</keyword>
<evidence type="ECO:0000313" key="3">
    <source>
        <dbReference type="EMBL" id="MBS4104443.1"/>
    </source>
</evidence>
<proteinExistence type="predicted"/>
<dbReference type="Pfam" id="PF13231">
    <property type="entry name" value="PMT_2"/>
    <property type="match status" value="1"/>
</dbReference>
<feature type="transmembrane region" description="Helical" evidence="1">
    <location>
        <begin position="86"/>
        <end position="108"/>
    </location>
</feature>
<evidence type="ECO:0000259" key="2">
    <source>
        <dbReference type="Pfam" id="PF13231"/>
    </source>
</evidence>
<protein>
    <submittedName>
        <fullName evidence="3">Glycosyltransferase family 39 protein</fullName>
        <ecNumber evidence="3">2.4.-.-</ecNumber>
    </submittedName>
</protein>
<organism evidence="3 4">
    <name type="scientific">Tsukamurella paurometabola</name>
    <name type="common">Corynebacterium paurometabolum</name>
    <dbReference type="NCBI Taxonomy" id="2061"/>
    <lineage>
        <taxon>Bacteria</taxon>
        <taxon>Bacillati</taxon>
        <taxon>Actinomycetota</taxon>
        <taxon>Actinomycetes</taxon>
        <taxon>Mycobacteriales</taxon>
        <taxon>Tsukamurellaceae</taxon>
        <taxon>Tsukamurella</taxon>
    </lineage>
</organism>